<dbReference type="GO" id="GO:0006006">
    <property type="term" value="P:glucose metabolic process"/>
    <property type="evidence" value="ECO:0007669"/>
    <property type="project" value="UniProtKB-KW"/>
</dbReference>
<dbReference type="InterPro" id="IPR004849">
    <property type="entry name" value="6DGDH_YqeC"/>
</dbReference>
<evidence type="ECO:0000313" key="7">
    <source>
        <dbReference type="EMBL" id="PIS05333.1"/>
    </source>
</evidence>
<comment type="caution">
    <text evidence="7">The sequence shown here is derived from an EMBL/GenBank/DDBJ whole genome shotgun (WGS) entry which is preliminary data.</text>
</comment>
<feature type="domain" description="6-phosphogluconate dehydrogenase C-terminal" evidence="6">
    <location>
        <begin position="657"/>
        <end position="798"/>
    </location>
</feature>
<keyword evidence="3" id="KW-0521">NADP</keyword>
<reference evidence="8" key="1">
    <citation type="submission" date="2017-09" db="EMBL/GenBank/DDBJ databases">
        <title>Depth-based differentiation of microbial function through sediment-hosted aquifers and enrichment of novel symbionts in the deep terrestrial subsurface.</title>
        <authorList>
            <person name="Probst A.J."/>
            <person name="Ladd B."/>
            <person name="Jarett J.K."/>
            <person name="Geller-Mcgrath D.E."/>
            <person name="Sieber C.M.K."/>
            <person name="Emerson J.B."/>
            <person name="Anantharaman K."/>
            <person name="Thomas B.C."/>
            <person name="Malmstrom R."/>
            <person name="Stieglmeier M."/>
            <person name="Klingl A."/>
            <person name="Woyke T."/>
            <person name="Ryan C.M."/>
            <person name="Banfield J.F."/>
        </authorList>
    </citation>
    <scope>NUCLEOTIDE SEQUENCE [LARGE SCALE GENOMIC DNA]</scope>
</reference>
<comment type="pathway">
    <text evidence="1">Carbohydrate degradation; pentose phosphate pathway; D-ribulose 5-phosphate from D-glucose 6-phosphate (oxidative stage): step 1/3.</text>
</comment>
<dbReference type="SUPFAM" id="SSF48179">
    <property type="entry name" value="6-phosphogluconate dehydrogenase C-terminal domain-like"/>
    <property type="match status" value="1"/>
</dbReference>
<dbReference type="InterPro" id="IPR036291">
    <property type="entry name" value="NAD(P)-bd_dom_sf"/>
</dbReference>
<dbReference type="InterPro" id="IPR022674">
    <property type="entry name" value="G6P_DH_NAD-bd"/>
</dbReference>
<dbReference type="Gene3D" id="3.30.360.10">
    <property type="entry name" value="Dihydrodipicolinate Reductase, domain 2"/>
    <property type="match status" value="1"/>
</dbReference>
<dbReference type="Pfam" id="PF00479">
    <property type="entry name" value="G6PD_N"/>
    <property type="match status" value="1"/>
</dbReference>
<dbReference type="PRINTS" id="PR00079">
    <property type="entry name" value="G6PDHDRGNASE"/>
</dbReference>
<dbReference type="AlphaFoldDB" id="A0A2H0W1U8"/>
<dbReference type="InterPro" id="IPR013328">
    <property type="entry name" value="6PGD_dom2"/>
</dbReference>
<evidence type="ECO:0000256" key="5">
    <source>
        <dbReference type="ARBA" id="ARBA00023277"/>
    </source>
</evidence>
<gene>
    <name evidence="7" type="ORF">COT81_01615</name>
</gene>
<dbReference type="GO" id="GO:0004616">
    <property type="term" value="F:phosphogluconate dehydrogenase (decarboxylating) activity"/>
    <property type="evidence" value="ECO:0007669"/>
    <property type="project" value="InterPro"/>
</dbReference>
<dbReference type="GO" id="GO:0004345">
    <property type="term" value="F:glucose-6-phosphate dehydrogenase activity"/>
    <property type="evidence" value="ECO:0007669"/>
    <property type="project" value="InterPro"/>
</dbReference>
<dbReference type="NCBIfam" id="TIGR00872">
    <property type="entry name" value="gnd_rel"/>
    <property type="match status" value="1"/>
</dbReference>
<name>A0A2H0W1U8_9BACT</name>
<dbReference type="Pfam" id="PF02781">
    <property type="entry name" value="G6PD_C"/>
    <property type="match status" value="1"/>
</dbReference>
<evidence type="ECO:0000256" key="1">
    <source>
        <dbReference type="ARBA" id="ARBA00004937"/>
    </source>
</evidence>
<evidence type="ECO:0000259" key="6">
    <source>
        <dbReference type="SMART" id="SM01350"/>
    </source>
</evidence>
<dbReference type="NCBIfam" id="NF007161">
    <property type="entry name" value="PRK09599.1"/>
    <property type="match status" value="1"/>
</dbReference>
<dbReference type="Proteomes" id="UP000230935">
    <property type="component" value="Unassembled WGS sequence"/>
</dbReference>
<dbReference type="InterPro" id="IPR006115">
    <property type="entry name" value="6PGDH_NADP-bd"/>
</dbReference>
<evidence type="ECO:0000256" key="2">
    <source>
        <dbReference type="ARBA" id="ARBA00022526"/>
    </source>
</evidence>
<dbReference type="InterPro" id="IPR022675">
    <property type="entry name" value="G6P_DH_C"/>
</dbReference>
<keyword evidence="2" id="KW-0313">Glucose metabolism</keyword>
<organism evidence="7 8">
    <name type="scientific">Candidatus Buchananbacteria bacterium CG10_big_fil_rev_8_21_14_0_10_42_9</name>
    <dbReference type="NCBI Taxonomy" id="1974526"/>
    <lineage>
        <taxon>Bacteria</taxon>
        <taxon>Candidatus Buchananiibacteriota</taxon>
    </lineage>
</organism>
<dbReference type="GO" id="GO:0005829">
    <property type="term" value="C:cytosol"/>
    <property type="evidence" value="ECO:0007669"/>
    <property type="project" value="TreeGrafter"/>
</dbReference>
<dbReference type="PANTHER" id="PTHR23429">
    <property type="entry name" value="GLUCOSE-6-PHOSPHATE 1-DEHYDROGENASE G6PD"/>
    <property type="match status" value="1"/>
</dbReference>
<proteinExistence type="predicted"/>
<evidence type="ECO:0000256" key="4">
    <source>
        <dbReference type="ARBA" id="ARBA00023002"/>
    </source>
</evidence>
<dbReference type="Gene3D" id="3.40.50.720">
    <property type="entry name" value="NAD(P)-binding Rossmann-like Domain"/>
    <property type="match status" value="2"/>
</dbReference>
<dbReference type="SUPFAM" id="SSF51735">
    <property type="entry name" value="NAD(P)-binding Rossmann-fold domains"/>
    <property type="match status" value="2"/>
</dbReference>
<dbReference type="SUPFAM" id="SSF55347">
    <property type="entry name" value="Glyceraldehyde-3-phosphate dehydrogenase-like, C-terminal domain"/>
    <property type="match status" value="1"/>
</dbReference>
<dbReference type="SMART" id="SM01350">
    <property type="entry name" value="6PGD"/>
    <property type="match status" value="1"/>
</dbReference>
<dbReference type="InterPro" id="IPR001282">
    <property type="entry name" value="G6P_DH"/>
</dbReference>
<evidence type="ECO:0000313" key="8">
    <source>
        <dbReference type="Proteomes" id="UP000230935"/>
    </source>
</evidence>
<dbReference type="Gene3D" id="1.10.1040.10">
    <property type="entry name" value="N-(1-d-carboxylethyl)-l-norvaline Dehydrogenase, domain 2"/>
    <property type="match status" value="1"/>
</dbReference>
<dbReference type="Pfam" id="PF00393">
    <property type="entry name" value="6PGD"/>
    <property type="match status" value="1"/>
</dbReference>
<dbReference type="InterPro" id="IPR008927">
    <property type="entry name" value="6-PGluconate_DH-like_C_sf"/>
</dbReference>
<accession>A0A2H0W1U8</accession>
<protein>
    <recommendedName>
        <fullName evidence="6">6-phosphogluconate dehydrogenase C-terminal domain-containing protein</fullName>
    </recommendedName>
</protein>
<dbReference type="Pfam" id="PF03446">
    <property type="entry name" value="NAD_binding_2"/>
    <property type="match status" value="1"/>
</dbReference>
<dbReference type="GO" id="GO:0009051">
    <property type="term" value="P:pentose-phosphate shunt, oxidative branch"/>
    <property type="evidence" value="ECO:0007669"/>
    <property type="project" value="TreeGrafter"/>
</dbReference>
<keyword evidence="4" id="KW-0560">Oxidoreductase</keyword>
<dbReference type="NCBIfam" id="TIGR00871">
    <property type="entry name" value="zwf"/>
    <property type="match status" value="1"/>
</dbReference>
<dbReference type="InterPro" id="IPR006114">
    <property type="entry name" value="6PGDH_C"/>
</dbReference>
<sequence length="798" mass="91187">MVAKIKPNVPTILVVFGATGDLMAKKIVPALFLLHQAGELPKMFRVQGYSRRDLNDEKFRSHVYGILKKKKFTRSRKPVQKFLDLFHFQQGSFGRHQDYVNLAEHLGAVDGEWKVCANKLFYLAVAPEHVETIVKNLKRSKLTDLCSDEIGWSRVIVEKPFGENLKSAGKLDELLASLFKEEQIYRIDHYLAKEMLQNILTFRFGNNLFEANWNNKYIESIDMKLWESIGVEDRGVFYDKVGALRDVGQNHMLQMIALITMNNPASQDPTQIRKARSRILQTLHRPTQREAKDMSFRAQYTGYKGIKGVKRGSKASTYFKLQTFLEHPRWRGVPITIESGKRMGRVRKEIEVLFKHPTPCLCPPGKHFQNRVIFSIQPNTGIRVEFWSKRPGFKPQLEKRRLKYFLYKEENKTQYVQEYAKLLLDCINGDQTLFVSTHEIRAMWRMIDPFMEAWKKDLVPLESYKPNRYSISTQADKVLAAHQPHGDKRIGIIGLGRMGANLARNLLAQGWDIVGYDRTPDDIPDVVERGLRLTKSIPELIEKMPKPRLIWLMVPAGKPVDDVLFGKGGLVGLLSKGDTIIDGGNSFYKNTLKRARKVKQRGINFLDCGVSGGPSGARRGACLMVGGDKKIFLKHEKLFQDMAIAQGYQFFEGYGAGHFVKMVHNGIEYGMMQAIGEGFHVLKKSKFNLDLKRASNVYNHGSVIESRLVGWLIDAYRKYGVSLEKVDGRVSHTGEGEWTIKAAKELRVPVKVIEDSFRFRVQSGKNPTYTGQVVSALRGEFGRHPVLKRPVKKERKKK</sequence>
<keyword evidence="5" id="KW-0119">Carbohydrate metabolism</keyword>
<dbReference type="GO" id="GO:0050661">
    <property type="term" value="F:NADP binding"/>
    <property type="evidence" value="ECO:0007669"/>
    <property type="project" value="InterPro"/>
</dbReference>
<evidence type="ECO:0000256" key="3">
    <source>
        <dbReference type="ARBA" id="ARBA00022857"/>
    </source>
</evidence>
<dbReference type="EMBL" id="PEZZ01000009">
    <property type="protein sequence ID" value="PIS05333.1"/>
    <property type="molecule type" value="Genomic_DNA"/>
</dbReference>
<dbReference type="PANTHER" id="PTHR23429:SF0">
    <property type="entry name" value="GLUCOSE-6-PHOSPHATE 1-DEHYDROGENASE"/>
    <property type="match status" value="1"/>
</dbReference>